<organism evidence="4 5">
    <name type="scientific">Pseudoroseicyclus aestuarii</name>
    <dbReference type="NCBI Taxonomy" id="1795041"/>
    <lineage>
        <taxon>Bacteria</taxon>
        <taxon>Pseudomonadati</taxon>
        <taxon>Pseudomonadota</taxon>
        <taxon>Alphaproteobacteria</taxon>
        <taxon>Rhodobacterales</taxon>
        <taxon>Paracoccaceae</taxon>
        <taxon>Pseudoroseicyclus</taxon>
    </lineage>
</organism>
<feature type="domain" description="Phosphatidic acid phosphatase type 2/haloperoxidase" evidence="3">
    <location>
        <begin position="202"/>
        <end position="347"/>
    </location>
</feature>
<sequence length="623" mass="65410">MPASARLAGTASAAALLCSLAAPALAAPEGAGPFTVPLPEVSGPLPVVEHYQAQAGTGADGAELKKYDRDENPIIAILSGFDDIWSLGDEAWRQGGANGDGAMDYSQVQIVDPAVWEANIAYVVDVTTDRSPQQALEAYLDDRRAQGFSVIEGMGPLAEGYREAAGATTTIAHELTDFDPEAELGVKEDDEGVQHGSLESELGDFVAFMDAMRGPEGSTSPAKYFYASPRPWRMNDAGEVVQTGTEPVSPENDTPVETYETSVAVVPALLSARETRGRNKDGGFPSGHTNAGYVAAYAYAYALPERYAPLLIRASELGNNRVVTGMHSPLDVIGGRVMATATAAAYLGDPRFEDLKVQAREDMLQGLAGGDAQALWDMAHEDAGEDRWAADDETRALYRERMTYGLPQDTEAAGQEMIVPQGAEVLLETRFPYLDADQRRVVLYSTGIDSGYPVLDESNGWGRLDLVAAAAGYGSFPGDVTVTLEGEGLEGHDRWENDIDGPGMLTKSGAGTLELLGESAYAGGTRLEEGTLVAGTETALGAGDLLVTGGTLVVTEAGLTVGATEIEGGTLRVDFGDEMPAAGETVTVLTAESLTGSFDSVEAEGVELTAETTETGITVTIDG</sequence>
<feature type="signal peptide" evidence="2">
    <location>
        <begin position="1"/>
        <end position="26"/>
    </location>
</feature>
<evidence type="ECO:0000259" key="3">
    <source>
        <dbReference type="SMART" id="SM00014"/>
    </source>
</evidence>
<keyword evidence="1 2" id="KW-0732">Signal</keyword>
<reference evidence="4 5" key="1">
    <citation type="submission" date="2018-06" db="EMBL/GenBank/DDBJ databases">
        <title>Genomic Encyclopedia of Type Strains, Phase III (KMG-III): the genomes of soil and plant-associated and newly described type strains.</title>
        <authorList>
            <person name="Whitman W."/>
        </authorList>
    </citation>
    <scope>NUCLEOTIDE SEQUENCE [LARGE SCALE GENOMIC DNA]</scope>
    <source>
        <strain evidence="4 5">CECT 9025</strain>
    </source>
</reference>
<evidence type="ECO:0000313" key="5">
    <source>
        <dbReference type="Proteomes" id="UP000248311"/>
    </source>
</evidence>
<dbReference type="Pfam" id="PF12951">
    <property type="entry name" value="PATR"/>
    <property type="match status" value="1"/>
</dbReference>
<dbReference type="InterPro" id="IPR036938">
    <property type="entry name" value="PAP2/HPO_sf"/>
</dbReference>
<name>A0A318SVG3_9RHOB</name>
<feature type="chain" id="PRO_5016246074" evidence="2">
    <location>
        <begin position="27"/>
        <end position="623"/>
    </location>
</feature>
<keyword evidence="5" id="KW-1185">Reference proteome</keyword>
<dbReference type="GO" id="GO:0030288">
    <property type="term" value="C:outer membrane-bounded periplasmic space"/>
    <property type="evidence" value="ECO:0007669"/>
    <property type="project" value="InterPro"/>
</dbReference>
<dbReference type="SMART" id="SM00014">
    <property type="entry name" value="acidPPc"/>
    <property type="match status" value="1"/>
</dbReference>
<dbReference type="Gene3D" id="1.20.144.10">
    <property type="entry name" value="Phosphatidic acid phosphatase type 2/haloperoxidase"/>
    <property type="match status" value="1"/>
</dbReference>
<evidence type="ECO:0000256" key="1">
    <source>
        <dbReference type="ARBA" id="ARBA00022729"/>
    </source>
</evidence>
<dbReference type="InterPro" id="IPR000326">
    <property type="entry name" value="PAP2/HPO"/>
</dbReference>
<proteinExistence type="predicted"/>
<dbReference type="Pfam" id="PF01569">
    <property type="entry name" value="PAP2"/>
    <property type="match status" value="1"/>
</dbReference>
<dbReference type="OrthoDB" id="9804931at2"/>
<evidence type="ECO:0000256" key="2">
    <source>
        <dbReference type="SAM" id="SignalP"/>
    </source>
</evidence>
<dbReference type="EMBL" id="QJTE01000002">
    <property type="protein sequence ID" value="PYE84316.1"/>
    <property type="molecule type" value="Genomic_DNA"/>
</dbReference>
<dbReference type="InterPro" id="IPR013425">
    <property type="entry name" value="Autotrns_rpt"/>
</dbReference>
<comment type="caution">
    <text evidence="4">The sequence shown here is derived from an EMBL/GenBank/DDBJ whole genome shotgun (WGS) entry which is preliminary data.</text>
</comment>
<protein>
    <submittedName>
        <fullName evidence="4">Autotransporter-associated beta strand protein</fullName>
    </submittedName>
</protein>
<dbReference type="InterPro" id="IPR011050">
    <property type="entry name" value="Pectin_lyase_fold/virulence"/>
</dbReference>
<accession>A0A318SVG3</accession>
<gene>
    <name evidence="4" type="ORF">DFP88_102113</name>
</gene>
<dbReference type="PRINTS" id="PR00483">
    <property type="entry name" value="BACPHPHTASE"/>
</dbReference>
<dbReference type="SUPFAM" id="SSF51126">
    <property type="entry name" value="Pectin lyase-like"/>
    <property type="match status" value="1"/>
</dbReference>
<evidence type="ECO:0000313" key="4">
    <source>
        <dbReference type="EMBL" id="PYE84316.1"/>
    </source>
</evidence>
<dbReference type="Proteomes" id="UP000248311">
    <property type="component" value="Unassembled WGS sequence"/>
</dbReference>
<dbReference type="InterPro" id="IPR001011">
    <property type="entry name" value="Acid_Pase_classA_bac"/>
</dbReference>
<dbReference type="AlphaFoldDB" id="A0A318SVG3"/>
<dbReference type="NCBIfam" id="TIGR02601">
    <property type="entry name" value="autotrns_rpt"/>
    <property type="match status" value="1"/>
</dbReference>
<dbReference type="SUPFAM" id="SSF48317">
    <property type="entry name" value="Acid phosphatase/Vanadium-dependent haloperoxidase"/>
    <property type="match status" value="1"/>
</dbReference>
<dbReference type="RefSeq" id="WP_110813423.1">
    <property type="nucleotide sequence ID" value="NZ_QJTE01000002.1"/>
</dbReference>
<dbReference type="GO" id="GO:0003993">
    <property type="term" value="F:acid phosphatase activity"/>
    <property type="evidence" value="ECO:0007669"/>
    <property type="project" value="InterPro"/>
</dbReference>